<accession>A0A370DF31</accession>
<evidence type="ECO:0000256" key="8">
    <source>
        <dbReference type="ARBA" id="ARBA00023136"/>
    </source>
</evidence>
<dbReference type="InterPro" id="IPR016169">
    <property type="entry name" value="FAD-bd_PCMH_sub2"/>
</dbReference>
<dbReference type="InterPro" id="IPR036318">
    <property type="entry name" value="FAD-bd_PCMH-like_sf"/>
</dbReference>
<dbReference type="GO" id="GO:0005886">
    <property type="term" value="C:plasma membrane"/>
    <property type="evidence" value="ECO:0007669"/>
    <property type="project" value="UniProtKB-SubCell"/>
</dbReference>
<evidence type="ECO:0000256" key="2">
    <source>
        <dbReference type="ARBA" id="ARBA00006337"/>
    </source>
</evidence>
<dbReference type="InterPro" id="IPR046342">
    <property type="entry name" value="CBS_dom_sf"/>
</dbReference>
<dbReference type="Proteomes" id="UP000254771">
    <property type="component" value="Unassembled WGS sequence"/>
</dbReference>
<dbReference type="InterPro" id="IPR000644">
    <property type="entry name" value="CBS_dom"/>
</dbReference>
<reference evidence="14 15" key="1">
    <citation type="journal article" date="2018" name="ISME J.">
        <title>Endosymbiont genomes yield clues of tubeworm success.</title>
        <authorList>
            <person name="Li Y."/>
            <person name="Liles M.R."/>
            <person name="Halanych K.M."/>
        </authorList>
    </citation>
    <scope>NUCLEOTIDE SEQUENCE [LARGE SCALE GENOMIC DNA]</scope>
    <source>
        <strain evidence="14">A1462</strain>
    </source>
</reference>
<dbReference type="Gene3D" id="3.30.465.10">
    <property type="match status" value="1"/>
</dbReference>
<dbReference type="InterPro" id="IPR002550">
    <property type="entry name" value="CNNM"/>
</dbReference>
<evidence type="ECO:0000313" key="14">
    <source>
        <dbReference type="EMBL" id="RDH83518.1"/>
    </source>
</evidence>
<keyword evidence="3" id="KW-1003">Cell membrane</keyword>
<evidence type="ECO:0000313" key="15">
    <source>
        <dbReference type="Proteomes" id="UP000254771"/>
    </source>
</evidence>
<dbReference type="Pfam" id="PF03471">
    <property type="entry name" value="CorC_HlyC"/>
    <property type="match status" value="1"/>
</dbReference>
<feature type="transmembrane region" description="Helical" evidence="11">
    <location>
        <begin position="121"/>
        <end position="143"/>
    </location>
</feature>
<protein>
    <recommendedName>
        <fullName evidence="16">HlyC/CorC family transporter</fullName>
    </recommendedName>
</protein>
<dbReference type="PROSITE" id="PS51371">
    <property type="entry name" value="CBS"/>
    <property type="match status" value="1"/>
</dbReference>
<feature type="domain" description="CBS" evidence="12">
    <location>
        <begin position="270"/>
        <end position="326"/>
    </location>
</feature>
<dbReference type="InterPro" id="IPR044751">
    <property type="entry name" value="Ion_transp-like_CBS"/>
</dbReference>
<name>A0A370DF31_9GAMM</name>
<dbReference type="InterPro" id="IPR005170">
    <property type="entry name" value="Transptr-assoc_dom"/>
</dbReference>
<keyword evidence="6 10" id="KW-1133">Transmembrane helix</keyword>
<evidence type="ECO:0000256" key="5">
    <source>
        <dbReference type="ARBA" id="ARBA00022737"/>
    </source>
</evidence>
<dbReference type="AlphaFoldDB" id="A0A370DF31"/>
<dbReference type="PROSITE" id="PS51846">
    <property type="entry name" value="CNNM"/>
    <property type="match status" value="1"/>
</dbReference>
<evidence type="ECO:0000256" key="3">
    <source>
        <dbReference type="ARBA" id="ARBA00022475"/>
    </source>
</evidence>
<organism evidence="14 15">
    <name type="scientific">endosymbiont of Escarpia spicata</name>
    <dbReference type="NCBI Taxonomy" id="2200908"/>
    <lineage>
        <taxon>Bacteria</taxon>
        <taxon>Pseudomonadati</taxon>
        <taxon>Pseudomonadota</taxon>
        <taxon>Gammaproteobacteria</taxon>
        <taxon>sulfur-oxidizing symbionts</taxon>
    </lineage>
</organism>
<dbReference type="PANTHER" id="PTHR22777:SF32">
    <property type="entry name" value="UPF0053 INNER MEMBRANE PROTEIN YFJD"/>
    <property type="match status" value="1"/>
</dbReference>
<evidence type="ECO:0008006" key="16">
    <source>
        <dbReference type="Google" id="ProtNLM"/>
    </source>
</evidence>
<dbReference type="Pfam" id="PF00571">
    <property type="entry name" value="CBS"/>
    <property type="match status" value="1"/>
</dbReference>
<comment type="caution">
    <text evidence="14">The sequence shown here is derived from an EMBL/GenBank/DDBJ whole genome shotgun (WGS) entry which is preliminary data.</text>
</comment>
<sequence length="420" mass="47312">MDWALELFLIIAFLLLKGFFSGSEIAMVNSDKVKLRHQAKMGNRGAALVLKMFRTPDVILGTTLVGTNLATVTISTLGALIFIDLFGSVGDLISIIVLTPVLLILGEVVPKSIFQQKADTISGRLIYALRFFSYLFYPVIFIFSRIARFITRIVGDGTIPQNMFITREELRVLLDVSDSAANPSTIDRKRIRRIIRFGDTTVGEAMIPLADVVGLNEARSMKETTRLVMKYGFNRLPVYRGNITNIKKVLTLNSWDLMDPDIMEKSVADYMKPVLFLSPKQTIDRALPQLQAREDHMAVVVDEFGSAVGILTMEDVFEEVVGEIDVGYDFDEYHPKKRAYIEHENENSHLMSGRMPISEVNDTLYVHFPVEEAHTIGGLIISRLRHIPSQGDAIEEQGYRLSVLEADERSVIKVRVERLL</sequence>
<evidence type="ECO:0000256" key="6">
    <source>
        <dbReference type="ARBA" id="ARBA00022989"/>
    </source>
</evidence>
<feature type="domain" description="CNNM transmembrane" evidence="13">
    <location>
        <begin position="1"/>
        <end position="185"/>
    </location>
</feature>
<dbReference type="Pfam" id="PF01595">
    <property type="entry name" value="CNNM"/>
    <property type="match status" value="1"/>
</dbReference>
<feature type="transmembrane region" description="Helical" evidence="11">
    <location>
        <begin position="89"/>
        <end position="109"/>
    </location>
</feature>
<feature type="transmembrane region" description="Helical" evidence="11">
    <location>
        <begin position="6"/>
        <end position="28"/>
    </location>
</feature>
<evidence type="ECO:0000259" key="13">
    <source>
        <dbReference type="PROSITE" id="PS51846"/>
    </source>
</evidence>
<dbReference type="CDD" id="cd04590">
    <property type="entry name" value="CBS_pair_CorC_HlyC_assoc"/>
    <property type="match status" value="1"/>
</dbReference>
<keyword evidence="4 10" id="KW-0812">Transmembrane</keyword>
<evidence type="ECO:0000256" key="10">
    <source>
        <dbReference type="PROSITE-ProRule" id="PRU01193"/>
    </source>
</evidence>
<keyword evidence="8 10" id="KW-0472">Membrane</keyword>
<proteinExistence type="inferred from homology"/>
<feature type="transmembrane region" description="Helical" evidence="11">
    <location>
        <begin position="58"/>
        <end position="83"/>
    </location>
</feature>
<comment type="similarity">
    <text evidence="2">Belongs to the UPF0053 family.</text>
</comment>
<gene>
    <name evidence="14" type="ORF">DIZ78_13405</name>
</gene>
<dbReference type="GO" id="GO:0050660">
    <property type="term" value="F:flavin adenine dinucleotide binding"/>
    <property type="evidence" value="ECO:0007669"/>
    <property type="project" value="InterPro"/>
</dbReference>
<evidence type="ECO:0000256" key="11">
    <source>
        <dbReference type="SAM" id="Phobius"/>
    </source>
</evidence>
<dbReference type="SUPFAM" id="SSF56176">
    <property type="entry name" value="FAD-binding/transporter-associated domain-like"/>
    <property type="match status" value="1"/>
</dbReference>
<dbReference type="PANTHER" id="PTHR22777">
    <property type="entry name" value="HEMOLYSIN-RELATED"/>
    <property type="match status" value="1"/>
</dbReference>
<keyword evidence="5" id="KW-0677">Repeat</keyword>
<keyword evidence="15" id="KW-1185">Reference proteome</keyword>
<evidence type="ECO:0000256" key="7">
    <source>
        <dbReference type="ARBA" id="ARBA00023122"/>
    </source>
</evidence>
<dbReference type="SMART" id="SM01091">
    <property type="entry name" value="CorC_HlyC"/>
    <property type="match status" value="1"/>
</dbReference>
<dbReference type="Gene3D" id="3.10.580.10">
    <property type="entry name" value="CBS-domain"/>
    <property type="match status" value="1"/>
</dbReference>
<comment type="subcellular location">
    <subcellularLocation>
        <location evidence="1">Cell membrane</location>
        <topology evidence="1">Multi-pass membrane protein</topology>
    </subcellularLocation>
</comment>
<evidence type="ECO:0000256" key="4">
    <source>
        <dbReference type="ARBA" id="ARBA00022692"/>
    </source>
</evidence>
<evidence type="ECO:0000256" key="1">
    <source>
        <dbReference type="ARBA" id="ARBA00004651"/>
    </source>
</evidence>
<dbReference type="EMBL" id="QFXE01000018">
    <property type="protein sequence ID" value="RDH83518.1"/>
    <property type="molecule type" value="Genomic_DNA"/>
</dbReference>
<evidence type="ECO:0000259" key="12">
    <source>
        <dbReference type="PROSITE" id="PS51371"/>
    </source>
</evidence>
<evidence type="ECO:0000256" key="9">
    <source>
        <dbReference type="PROSITE-ProRule" id="PRU00703"/>
    </source>
</evidence>
<keyword evidence="7 9" id="KW-0129">CBS domain</keyword>
<dbReference type="SUPFAM" id="SSF54631">
    <property type="entry name" value="CBS-domain pair"/>
    <property type="match status" value="1"/>
</dbReference>